<reference evidence="1" key="1">
    <citation type="submission" date="2023-10" db="EMBL/GenBank/DDBJ databases">
        <authorList>
            <person name="Chen Y."/>
            <person name="Shah S."/>
            <person name="Dougan E. K."/>
            <person name="Thang M."/>
            <person name="Chan C."/>
        </authorList>
    </citation>
    <scope>NUCLEOTIDE SEQUENCE [LARGE SCALE GENOMIC DNA]</scope>
</reference>
<name>A0ABN9YE12_9DINO</name>
<protein>
    <submittedName>
        <fullName evidence="1">Uncharacterized protein</fullName>
    </submittedName>
</protein>
<dbReference type="Proteomes" id="UP001189429">
    <property type="component" value="Unassembled WGS sequence"/>
</dbReference>
<proteinExistence type="predicted"/>
<evidence type="ECO:0000313" key="1">
    <source>
        <dbReference type="EMBL" id="CAK0911052.1"/>
    </source>
</evidence>
<evidence type="ECO:0000313" key="2">
    <source>
        <dbReference type="Proteomes" id="UP001189429"/>
    </source>
</evidence>
<accession>A0ABN9YE12</accession>
<dbReference type="EMBL" id="CAUYUJ010022509">
    <property type="protein sequence ID" value="CAK0911052.1"/>
    <property type="molecule type" value="Genomic_DNA"/>
</dbReference>
<gene>
    <name evidence="1" type="ORF">PCOR1329_LOCUS85047</name>
</gene>
<sequence length="453" mass="48803">VSEKITVFTQKFLTSVFNAYIEKGKAYSNGLKLLGNRMSKAMDDLLATETALTAEVTDFLEALGLMVSGVVNVCDPTSVWTTDDVDNYFATIASLDTSRGDFYSGLGGIAIAVGACEHYNKIWTMLTDNRVMVQELSEEVGDAMMALNAVVLDPMNFTGASTAVTITLACIPNVSCSLDWEIARQIIDQTKPVLASMSNYATEALERGTFSQGDRAGFGQLLGKAVDIMPHDADLVEMKATLEEADATMARDAIKAQVRAMSEAILADKMTCELLRKDLPLVLERVTPAELGDELIEVLGACSMEIVKTAADDEVGIAAAANQGVTAKIFDEEGFLQREQIDLGDPEFTLMRFLSEKLFAFTHEASDSNADLHAYVVDKVSTLREKAVTILRTVGAFAVETALADCQAAVAKIQPFLRGAPDGESWLNGVSDKDQGAWKRLSDHADGAIMSSA</sequence>
<feature type="non-terminal residue" evidence="1">
    <location>
        <position position="1"/>
    </location>
</feature>
<keyword evidence="2" id="KW-1185">Reference proteome</keyword>
<organism evidence="1 2">
    <name type="scientific">Prorocentrum cordatum</name>
    <dbReference type="NCBI Taxonomy" id="2364126"/>
    <lineage>
        <taxon>Eukaryota</taxon>
        <taxon>Sar</taxon>
        <taxon>Alveolata</taxon>
        <taxon>Dinophyceae</taxon>
        <taxon>Prorocentrales</taxon>
        <taxon>Prorocentraceae</taxon>
        <taxon>Prorocentrum</taxon>
    </lineage>
</organism>
<feature type="non-terminal residue" evidence="1">
    <location>
        <position position="453"/>
    </location>
</feature>
<comment type="caution">
    <text evidence="1">The sequence shown here is derived from an EMBL/GenBank/DDBJ whole genome shotgun (WGS) entry which is preliminary data.</text>
</comment>